<feature type="transmembrane region" description="Helical" evidence="9">
    <location>
        <begin position="50"/>
        <end position="74"/>
    </location>
</feature>
<comment type="caution">
    <text evidence="10">The sequence shown here is derived from an EMBL/GenBank/DDBJ whole genome shotgun (WGS) entry which is preliminary data.</text>
</comment>
<evidence type="ECO:0000256" key="9">
    <source>
        <dbReference type="SAM" id="Phobius"/>
    </source>
</evidence>
<keyword evidence="11" id="KW-1185">Reference proteome</keyword>
<keyword evidence="5 9" id="KW-0812">Transmembrane</keyword>
<keyword evidence="3" id="KW-1003">Cell membrane</keyword>
<feature type="transmembrane region" description="Helical" evidence="9">
    <location>
        <begin position="21"/>
        <end position="38"/>
    </location>
</feature>
<dbReference type="Pfam" id="PF03812">
    <property type="entry name" value="KdgT"/>
    <property type="match status" value="1"/>
</dbReference>
<feature type="transmembrane region" description="Helical" evidence="9">
    <location>
        <begin position="297"/>
        <end position="315"/>
    </location>
</feature>
<dbReference type="GO" id="GO:0016020">
    <property type="term" value="C:membrane"/>
    <property type="evidence" value="ECO:0007669"/>
    <property type="project" value="InterPro"/>
</dbReference>
<dbReference type="Proteomes" id="UP000430975">
    <property type="component" value="Unassembled WGS sequence"/>
</dbReference>
<dbReference type="AlphaFoldDB" id="A0A6I2GGP3"/>
<evidence type="ECO:0000256" key="3">
    <source>
        <dbReference type="ARBA" id="ARBA00022475"/>
    </source>
</evidence>
<reference evidence="10 11" key="1">
    <citation type="submission" date="2019-11" db="EMBL/GenBank/DDBJ databases">
        <title>Characterisation of Fundicoccus ignavus gen. nov. sp. nov., a novel genus of the family Aerococcaceae isolated from bulk tank milk.</title>
        <authorList>
            <person name="Siebert A."/>
            <person name="Huptas C."/>
            <person name="Wenning M."/>
            <person name="Scherer S."/>
            <person name="Doll E.V."/>
        </authorList>
    </citation>
    <scope>NUCLEOTIDE SEQUENCE [LARGE SCALE GENOMIC DNA]</scope>
    <source>
        <strain evidence="10 11">WS4759</strain>
    </source>
</reference>
<keyword evidence="2" id="KW-0813">Transport</keyword>
<protein>
    <submittedName>
        <fullName evidence="10">2-keto-3-deoxygluconate permease</fullName>
    </submittedName>
</protein>
<dbReference type="GO" id="GO:0015649">
    <property type="term" value="F:2-keto-3-deoxygluconate:proton symporter activity"/>
    <property type="evidence" value="ECO:0007669"/>
    <property type="project" value="InterPro"/>
</dbReference>
<feature type="transmembrane region" description="Helical" evidence="9">
    <location>
        <begin position="232"/>
        <end position="252"/>
    </location>
</feature>
<evidence type="ECO:0000313" key="11">
    <source>
        <dbReference type="Proteomes" id="UP000430975"/>
    </source>
</evidence>
<proteinExistence type="inferred from homology"/>
<keyword evidence="6" id="KW-0769">Symport</keyword>
<name>A0A6I2GGP3_9LACT</name>
<evidence type="ECO:0000256" key="1">
    <source>
        <dbReference type="ARBA" id="ARBA00006430"/>
    </source>
</evidence>
<evidence type="ECO:0000256" key="4">
    <source>
        <dbReference type="ARBA" id="ARBA00022597"/>
    </source>
</evidence>
<organism evidence="10 11">
    <name type="scientific">Fundicoccus ignavus</name>
    <dbReference type="NCBI Taxonomy" id="2664442"/>
    <lineage>
        <taxon>Bacteria</taxon>
        <taxon>Bacillati</taxon>
        <taxon>Bacillota</taxon>
        <taxon>Bacilli</taxon>
        <taxon>Lactobacillales</taxon>
        <taxon>Aerococcaceae</taxon>
        <taxon>Fundicoccus</taxon>
    </lineage>
</organism>
<keyword evidence="4" id="KW-0762">Sugar transport</keyword>
<evidence type="ECO:0000313" key="10">
    <source>
        <dbReference type="EMBL" id="MRI84449.1"/>
    </source>
</evidence>
<feature type="transmembrane region" description="Helical" evidence="9">
    <location>
        <begin position="203"/>
        <end position="220"/>
    </location>
</feature>
<keyword evidence="7 9" id="KW-1133">Transmembrane helix</keyword>
<feature type="transmembrane region" description="Helical" evidence="9">
    <location>
        <begin position="112"/>
        <end position="134"/>
    </location>
</feature>
<evidence type="ECO:0000256" key="5">
    <source>
        <dbReference type="ARBA" id="ARBA00022692"/>
    </source>
</evidence>
<sequence length="325" mass="35145">MRINKMEELRLMLKLINKVPAGTFLVPLIISMVLYTFWPDLLKVGGFTEAMFSSAGVNLISGLLAFSTGSRINIQILKRLLKHQGALLLVKIVFATILSFAFLALFGHQGIWGISGVAFVAAMFSVNPAMQLSILEEYGYEEDGMIIGLSTSVTLPILPMIIYSTFFSAEGLAGINWSPILSALFPLIIGFILGNIDPAFGKLFGPLVGALLPFLGWNLGQSMNFMEALKSGGAGILLTVIFLLVMSVLYVADTKWLKHDGLSAFAMMSVAGVSTIVAPTIAHVFPEIEPFVTSASSQILFASIITSLLIPFVIGKKYKKVEISK</sequence>
<evidence type="ECO:0000256" key="7">
    <source>
        <dbReference type="ARBA" id="ARBA00022989"/>
    </source>
</evidence>
<keyword evidence="8 9" id="KW-0472">Membrane</keyword>
<accession>A0A6I2GGP3</accession>
<feature type="transmembrane region" description="Helical" evidence="9">
    <location>
        <begin position="175"/>
        <end position="196"/>
    </location>
</feature>
<evidence type="ECO:0000256" key="6">
    <source>
        <dbReference type="ARBA" id="ARBA00022847"/>
    </source>
</evidence>
<dbReference type="InterPro" id="IPR004684">
    <property type="entry name" value="2keto-3dGluconate_permease"/>
</dbReference>
<feature type="transmembrane region" description="Helical" evidence="9">
    <location>
        <begin position="86"/>
        <end position="106"/>
    </location>
</feature>
<evidence type="ECO:0000256" key="8">
    <source>
        <dbReference type="ARBA" id="ARBA00023136"/>
    </source>
</evidence>
<feature type="transmembrane region" description="Helical" evidence="9">
    <location>
        <begin position="146"/>
        <end position="169"/>
    </location>
</feature>
<feature type="transmembrane region" description="Helical" evidence="9">
    <location>
        <begin position="264"/>
        <end position="285"/>
    </location>
</feature>
<dbReference type="EMBL" id="WJQS01000001">
    <property type="protein sequence ID" value="MRI84449.1"/>
    <property type="molecule type" value="Genomic_DNA"/>
</dbReference>
<gene>
    <name evidence="10" type="ORF">GIY09_00850</name>
</gene>
<comment type="similarity">
    <text evidence="1">Belongs to the KdgT transporter family.</text>
</comment>
<evidence type="ECO:0000256" key="2">
    <source>
        <dbReference type="ARBA" id="ARBA00022448"/>
    </source>
</evidence>